<reference evidence="2 3" key="1">
    <citation type="submission" date="2024-08" db="EMBL/GenBank/DDBJ databases">
        <authorList>
            <person name="Cucini C."/>
            <person name="Frati F."/>
        </authorList>
    </citation>
    <scope>NUCLEOTIDE SEQUENCE [LARGE SCALE GENOMIC DNA]</scope>
</reference>
<evidence type="ECO:0000313" key="3">
    <source>
        <dbReference type="Proteomes" id="UP001642540"/>
    </source>
</evidence>
<accession>A0ABP1RU94</accession>
<protein>
    <submittedName>
        <fullName evidence="2">Uncharacterized protein</fullName>
    </submittedName>
</protein>
<evidence type="ECO:0000256" key="1">
    <source>
        <dbReference type="SAM" id="MobiDB-lite"/>
    </source>
</evidence>
<gene>
    <name evidence="2" type="ORF">ODALV1_LOCUS26232</name>
</gene>
<dbReference type="Proteomes" id="UP001642540">
    <property type="component" value="Unassembled WGS sequence"/>
</dbReference>
<proteinExistence type="predicted"/>
<name>A0ABP1RU94_9HEXA</name>
<comment type="caution">
    <text evidence="2">The sequence shown here is derived from an EMBL/GenBank/DDBJ whole genome shotgun (WGS) entry which is preliminary data.</text>
</comment>
<sequence length="144" mass="16389">MTQRAIHITFPNRTALEPTQTADAFISQESGPTKPSEPKRISPPRSSFYNHGVQSLISPVKQIILRKRESQQQVNPGQNMTSSNDMMPKYSEALNENTVKLFIRSYNLWGNMKGLSESSKKFFFPLCFVNSEASNWFLLNTSLQ</sequence>
<feature type="region of interest" description="Disordered" evidence="1">
    <location>
        <begin position="25"/>
        <end position="50"/>
    </location>
</feature>
<organism evidence="2 3">
    <name type="scientific">Orchesella dallaii</name>
    <dbReference type="NCBI Taxonomy" id="48710"/>
    <lineage>
        <taxon>Eukaryota</taxon>
        <taxon>Metazoa</taxon>
        <taxon>Ecdysozoa</taxon>
        <taxon>Arthropoda</taxon>
        <taxon>Hexapoda</taxon>
        <taxon>Collembola</taxon>
        <taxon>Entomobryomorpha</taxon>
        <taxon>Entomobryoidea</taxon>
        <taxon>Orchesellidae</taxon>
        <taxon>Orchesellinae</taxon>
        <taxon>Orchesella</taxon>
    </lineage>
</organism>
<evidence type="ECO:0000313" key="2">
    <source>
        <dbReference type="EMBL" id="CAL8135987.1"/>
    </source>
</evidence>
<dbReference type="EMBL" id="CAXLJM020000110">
    <property type="protein sequence ID" value="CAL8135987.1"/>
    <property type="molecule type" value="Genomic_DNA"/>
</dbReference>
<keyword evidence="3" id="KW-1185">Reference proteome</keyword>